<reference evidence="1" key="1">
    <citation type="submission" date="2022-10" db="EMBL/GenBank/DDBJ databases">
        <authorList>
            <person name="Chen Y."/>
            <person name="Dougan E. K."/>
            <person name="Chan C."/>
            <person name="Rhodes N."/>
            <person name="Thang M."/>
        </authorList>
    </citation>
    <scope>NUCLEOTIDE SEQUENCE</scope>
</reference>
<protein>
    <submittedName>
        <fullName evidence="1">Uncharacterized protein</fullName>
    </submittedName>
</protein>
<dbReference type="EMBL" id="CAMXCT030000402">
    <property type="protein sequence ID" value="CAL4765621.1"/>
    <property type="molecule type" value="Genomic_DNA"/>
</dbReference>
<dbReference type="Proteomes" id="UP001152797">
    <property type="component" value="Unassembled WGS sequence"/>
</dbReference>
<gene>
    <name evidence="1" type="ORF">C1SCF055_LOCUS6371</name>
</gene>
<keyword evidence="3" id="KW-1185">Reference proteome</keyword>
<evidence type="ECO:0000313" key="2">
    <source>
        <dbReference type="EMBL" id="CAL4765621.1"/>
    </source>
</evidence>
<reference evidence="2 3" key="2">
    <citation type="submission" date="2024-05" db="EMBL/GenBank/DDBJ databases">
        <authorList>
            <person name="Chen Y."/>
            <person name="Shah S."/>
            <person name="Dougan E. K."/>
            <person name="Thang M."/>
            <person name="Chan C."/>
        </authorList>
    </citation>
    <scope>NUCLEOTIDE SEQUENCE [LARGE SCALE GENOMIC DNA]</scope>
</reference>
<dbReference type="EMBL" id="CAMXCT010000402">
    <property type="protein sequence ID" value="CAI3978309.1"/>
    <property type="molecule type" value="Genomic_DNA"/>
</dbReference>
<dbReference type="EMBL" id="CAMXCT020000402">
    <property type="protein sequence ID" value="CAL1131684.1"/>
    <property type="molecule type" value="Genomic_DNA"/>
</dbReference>
<dbReference type="AlphaFoldDB" id="A0A9P1BRU7"/>
<sequence>MRYRQGLLHQHGHAGMFYVLSSDSSPQGKLDLMMTLEDRISRTDAEELIACQGDVAKLEEWSSKSKIMTTQLPLGIIGSGNSGLGAKHECIFHQVKLDCGSKPAELAAYCGSVVGYVADFGTESQFTEIPAINIQQLFMNAIENSNGVLAARPDIADGGDATQMESQAALCYMEPDAAVVSADQRIIDLDADDAVSEPTAPIVVAAGPKERDVGTVPDSWSLGGALNVNGLKHIFSNISGDILKRWEEFSHFQEALSAINTLHYQTFYRDRLQKLMRPPMDKLYRYYEGGSLIMWRWSSLVDVAEALHRREGALRSCWNLQAFLNIGRNNSGTTRGQQKDGARDDNSSSTKLFNVADRAVRSPFFWAYLRMVILLHGLVNDLGSWAEGIARKAIALFDDKSNIDAMATYGRRHPLTARFLKKDFAGPDALRPLLEQFVQGADLSTDESLGPLRAWIGALRLIRVVERETEVLGMDPKDIKHSTLLHLIYQRTIQFARGAAADQAIPHSEMRLLRDNKNQLAAQDRNRATSLERSQALTQGVAPTPGAASSAAVAGHPENCFQLCRPSDTDNIQLIRFLGAASREDPTRDSAVMQKLLVWDHVGSVPTDVRTLTFALETDFAVSIVEDMVAARAFVGSGRSFEFYGSEGEMRNMVELENKGYVQRAADSDGTASESRWYLTRKVRPQIGNPKPLFFPRHGVALENKTTLELMRELIFQGFDLIENPMEILKNKKQPYTNQRGCG</sequence>
<accession>A0A9P1BRU7</accession>
<dbReference type="OrthoDB" id="445930at2759"/>
<proteinExistence type="predicted"/>
<comment type="caution">
    <text evidence="1">The sequence shown here is derived from an EMBL/GenBank/DDBJ whole genome shotgun (WGS) entry which is preliminary data.</text>
</comment>
<evidence type="ECO:0000313" key="3">
    <source>
        <dbReference type="Proteomes" id="UP001152797"/>
    </source>
</evidence>
<organism evidence="1">
    <name type="scientific">Cladocopium goreaui</name>
    <dbReference type="NCBI Taxonomy" id="2562237"/>
    <lineage>
        <taxon>Eukaryota</taxon>
        <taxon>Sar</taxon>
        <taxon>Alveolata</taxon>
        <taxon>Dinophyceae</taxon>
        <taxon>Suessiales</taxon>
        <taxon>Symbiodiniaceae</taxon>
        <taxon>Cladocopium</taxon>
    </lineage>
</organism>
<evidence type="ECO:0000313" key="1">
    <source>
        <dbReference type="EMBL" id="CAI3978309.1"/>
    </source>
</evidence>
<name>A0A9P1BRU7_9DINO</name>